<protein>
    <submittedName>
        <fullName evidence="1">Putative phosphonate metabolism protein</fullName>
    </submittedName>
</protein>
<dbReference type="NCBIfam" id="TIGR03223">
    <property type="entry name" value="Phn_opern_protn"/>
    <property type="match status" value="1"/>
</dbReference>
<dbReference type="Gene3D" id="3.90.1140.10">
    <property type="entry name" value="Cyclic phosphodiesterase"/>
    <property type="match status" value="1"/>
</dbReference>
<dbReference type="Pfam" id="PF06299">
    <property type="entry name" value="DUF1045"/>
    <property type="match status" value="1"/>
</dbReference>
<keyword evidence="2" id="KW-1185">Reference proteome</keyword>
<dbReference type="AlphaFoldDB" id="A0A366E109"/>
<accession>A0A366E109</accession>
<proteinExistence type="predicted"/>
<reference evidence="1 2" key="1">
    <citation type="submission" date="2018-06" db="EMBL/GenBank/DDBJ databases">
        <title>Genomic Encyclopedia of Type Strains, Phase IV (KMG-IV): sequencing the most valuable type-strain genomes for metagenomic binning, comparative biology and taxonomic classification.</title>
        <authorList>
            <person name="Goeker M."/>
        </authorList>
    </citation>
    <scope>NUCLEOTIDE SEQUENCE [LARGE SCALE GENOMIC DNA]</scope>
    <source>
        <strain evidence="1 2">DSM 25619</strain>
    </source>
</reference>
<sequence>MRYGIYFTPSAHDPLLRVAANWLGRNAFNGMVVRTPVIGSVSPEEVSALTAEPRRYGFHATLKAPFRLHEDYEEHHLLASMMHFASAYQSVQLPRLKVSQIGPFFALVPSEPCAELQQLANDVVVHFERFRAPLNEQEMAKRKPEKLDAIHRANLDQWGYPYVFEQFRFHMTLTGAVPEEKQAHVRTVLEEFFAPVLSEPVKITNLALFTEAESGVPFEVHSLHPLTGKPVGQTSAGKPVTAQNMNSVEKQAVKLAAE</sequence>
<name>A0A366E109_9HYPH</name>
<comment type="caution">
    <text evidence="1">The sequence shown here is derived from an EMBL/GenBank/DDBJ whole genome shotgun (WGS) entry which is preliminary data.</text>
</comment>
<dbReference type="PIRSF" id="PIRSF033328">
    <property type="entry name" value="Phest_Mll4975"/>
    <property type="match status" value="1"/>
</dbReference>
<dbReference type="OrthoDB" id="4954742at2"/>
<evidence type="ECO:0000313" key="2">
    <source>
        <dbReference type="Proteomes" id="UP000252893"/>
    </source>
</evidence>
<evidence type="ECO:0000313" key="1">
    <source>
        <dbReference type="EMBL" id="RBO95128.1"/>
    </source>
</evidence>
<gene>
    <name evidence="1" type="ORF">DFR47_104497</name>
</gene>
<dbReference type="Proteomes" id="UP000252893">
    <property type="component" value="Unassembled WGS sequence"/>
</dbReference>
<dbReference type="InterPro" id="IPR009389">
    <property type="entry name" value="DUF1045"/>
</dbReference>
<dbReference type="EMBL" id="QNRH01000004">
    <property type="protein sequence ID" value="RBO95128.1"/>
    <property type="molecule type" value="Genomic_DNA"/>
</dbReference>
<dbReference type="RefSeq" id="WP_113944952.1">
    <property type="nucleotide sequence ID" value="NZ_JBHEEG010000001.1"/>
</dbReference>
<organism evidence="1 2">
    <name type="scientific">Pseudochrobactrum asaccharolyticum</name>
    <dbReference type="NCBI Taxonomy" id="354351"/>
    <lineage>
        <taxon>Bacteria</taxon>
        <taxon>Pseudomonadati</taxon>
        <taxon>Pseudomonadota</taxon>
        <taxon>Alphaproteobacteria</taxon>
        <taxon>Hyphomicrobiales</taxon>
        <taxon>Brucellaceae</taxon>
        <taxon>Pseudochrobactrum</taxon>
    </lineage>
</organism>